<feature type="domain" description="RNase H type-1" evidence="1">
    <location>
        <begin position="149"/>
        <end position="266"/>
    </location>
</feature>
<dbReference type="GO" id="GO:0003676">
    <property type="term" value="F:nucleic acid binding"/>
    <property type="evidence" value="ECO:0007669"/>
    <property type="project" value="InterPro"/>
</dbReference>
<comment type="caution">
    <text evidence="2">The sequence shown here is derived from an EMBL/GenBank/DDBJ whole genome shotgun (WGS) entry which is preliminary data.</text>
</comment>
<keyword evidence="3" id="KW-1185">Reference proteome</keyword>
<evidence type="ECO:0000259" key="1">
    <source>
        <dbReference type="Pfam" id="PF13456"/>
    </source>
</evidence>
<gene>
    <name evidence="2" type="ORF">G4B88_030075</name>
</gene>
<dbReference type="Proteomes" id="UP000583929">
    <property type="component" value="Unassembled WGS sequence"/>
</dbReference>
<organism evidence="2 3">
    <name type="scientific">Cannabis sativa</name>
    <name type="common">Hemp</name>
    <name type="synonym">Marijuana</name>
    <dbReference type="NCBI Taxonomy" id="3483"/>
    <lineage>
        <taxon>Eukaryota</taxon>
        <taxon>Viridiplantae</taxon>
        <taxon>Streptophyta</taxon>
        <taxon>Embryophyta</taxon>
        <taxon>Tracheophyta</taxon>
        <taxon>Spermatophyta</taxon>
        <taxon>Magnoliopsida</taxon>
        <taxon>eudicotyledons</taxon>
        <taxon>Gunneridae</taxon>
        <taxon>Pentapetalae</taxon>
        <taxon>rosids</taxon>
        <taxon>fabids</taxon>
        <taxon>Rosales</taxon>
        <taxon>Cannabaceae</taxon>
        <taxon>Cannabis</taxon>
    </lineage>
</organism>
<sequence length="294" mass="33209">MNDITTLLGMCKMKNDASYLGLPLFRSKKRSKDMQYLVQRVLTRIEGWKARLLSKAGRTCLIQSEGTSIPIYVAASEVIPCGALCIFKAIWEARNGVIHGTRLRPITEIVNSVHRSYNDHLSRWKPNNEKRGHLRTSEAGWWNCCTDVSIQPNQSFGAVVFRDEQDRVVTIFAERLSATNPLLAEATILANATEYAREHLKGKVAFQCDNEVVVANCSITCNTNQFIGIEGAINRFRNTVRLLDDFKIRKIDRIYNFMAHNFAKWAAAVGATGVLDLGIMDENVFSDVQEWHPD</sequence>
<dbReference type="InterPro" id="IPR002156">
    <property type="entry name" value="RNaseH_domain"/>
</dbReference>
<dbReference type="PANTHER" id="PTHR47723:SF24">
    <property type="entry name" value="RNASE H TYPE-1 DOMAIN-CONTAINING PROTEIN"/>
    <property type="match status" value="1"/>
</dbReference>
<dbReference type="InterPro" id="IPR036397">
    <property type="entry name" value="RNaseH_sf"/>
</dbReference>
<dbReference type="PANTHER" id="PTHR47723">
    <property type="entry name" value="OS05G0353850 PROTEIN"/>
    <property type="match status" value="1"/>
</dbReference>
<dbReference type="Pfam" id="PF13456">
    <property type="entry name" value="RVT_3"/>
    <property type="match status" value="1"/>
</dbReference>
<dbReference type="GO" id="GO:0004523">
    <property type="term" value="F:RNA-DNA hybrid ribonuclease activity"/>
    <property type="evidence" value="ECO:0007669"/>
    <property type="project" value="InterPro"/>
</dbReference>
<proteinExistence type="predicted"/>
<reference evidence="2 3" key="1">
    <citation type="journal article" date="2020" name="bioRxiv">
        <title>Sequence and annotation of 42 cannabis genomes reveals extensive copy number variation in cannabinoid synthesis and pathogen resistance genes.</title>
        <authorList>
            <person name="Mckernan K.J."/>
            <person name="Helbert Y."/>
            <person name="Kane L.T."/>
            <person name="Ebling H."/>
            <person name="Zhang L."/>
            <person name="Liu B."/>
            <person name="Eaton Z."/>
            <person name="Mclaughlin S."/>
            <person name="Kingan S."/>
            <person name="Baybayan P."/>
            <person name="Concepcion G."/>
            <person name="Jordan M."/>
            <person name="Riva A."/>
            <person name="Barbazuk W."/>
            <person name="Harkins T."/>
        </authorList>
    </citation>
    <scope>NUCLEOTIDE SEQUENCE [LARGE SCALE GENOMIC DNA]</scope>
    <source>
        <strain evidence="3">cv. Jamaican Lion 4</strain>
        <tissue evidence="2">Leaf</tissue>
    </source>
</reference>
<evidence type="ECO:0000313" key="2">
    <source>
        <dbReference type="EMBL" id="KAF4373732.1"/>
    </source>
</evidence>
<dbReference type="AlphaFoldDB" id="A0A7J6FSX4"/>
<protein>
    <recommendedName>
        <fullName evidence="1">RNase H type-1 domain-containing protein</fullName>
    </recommendedName>
</protein>
<dbReference type="Gene3D" id="3.30.420.10">
    <property type="entry name" value="Ribonuclease H-like superfamily/Ribonuclease H"/>
    <property type="match status" value="1"/>
</dbReference>
<dbReference type="EMBL" id="JAATIQ010000176">
    <property type="protein sequence ID" value="KAF4373732.1"/>
    <property type="molecule type" value="Genomic_DNA"/>
</dbReference>
<name>A0A7J6FSX4_CANSA</name>
<accession>A0A7J6FSX4</accession>
<dbReference type="InterPro" id="IPR053151">
    <property type="entry name" value="RNase_H-like"/>
</dbReference>
<evidence type="ECO:0000313" key="3">
    <source>
        <dbReference type="Proteomes" id="UP000583929"/>
    </source>
</evidence>